<dbReference type="InterPro" id="IPR040895">
    <property type="entry name" value="Ago_PAZ"/>
</dbReference>
<name>K9XZC6_STAC7</name>
<dbReference type="InterPro" id="IPR012337">
    <property type="entry name" value="RNaseH-like_sf"/>
</dbReference>
<sequence length="713" mass="81034">MNNSAVEVFLNRFPVKRLTEAERTVQTYTYTFNPSPEPGKEYSAINRITWNIGTPGVRFGSTIITKQPIAERYLQGENWLLKPQGTQLLDLNNSNEKEALERLERRWLGWKLRQTSEKYRLENSPEGGFIWWNLDKTILQGLGWEVHTGVCLDISIHHSGVVLTEIDIHHRFYTSWTLEQWLQTYPDLSINWVRNTYNDRSWKFERISDENPETVMIPSGSLADYHRNLENNQAKETEISNAKVVYVSSKGNQEIPHLSTRLQPSITMEMLSCLQDRGSQEAAKVFKQIRQSSQVRFDRGRDIAKWLASKIYHVEKQINPQKAEGIMLRNKFPLLITKSKKVYRPEASFKQGCFRTGEKQFGCLDLTGNGDWSELIRNKLEDLAQKSGVDILLEPAKKTTDLPDSLLTRKQFWQDWANQGTHTVLVITPWLQNTEKSRLQREALEANIALQFMQPMSKPDNYRAVNIILGLLLKAKWQPVGLEPLQDEYAAELVIGFDAGTNRNLYYGTSAFAILANGQSLGWELPEAQPGEKLSGQAVLNTVANIINRFQRIENRLPKRILLLRDGIVQRDEFESAIALLQQDHIAVDLLGVRKSGAGRMAVIKQTSGNLIDVLPGTAVLSHDGETFRIVTSEAKAGGSARPLQVLRDYGDAPLEILARQIDRLCLLNPASGYSVSRLPYVIHFADKMAKIVQRIGEVGVLQGIDRQKIFFA</sequence>
<evidence type="ECO:0000313" key="4">
    <source>
        <dbReference type="EMBL" id="AFZ37878.1"/>
    </source>
</evidence>
<dbReference type="RefSeq" id="WP_015195532.1">
    <property type="nucleotide sequence ID" value="NC_019748.1"/>
</dbReference>
<evidence type="ECO:0000256" key="1">
    <source>
        <dbReference type="ARBA" id="ARBA00035012"/>
    </source>
</evidence>
<keyword evidence="5" id="KW-1185">Reference proteome</keyword>
<feature type="domain" description="Piwi" evidence="3">
    <location>
        <begin position="527"/>
        <end position="698"/>
    </location>
</feature>
<dbReference type="Proteomes" id="UP000010473">
    <property type="component" value="Chromosome"/>
</dbReference>
<dbReference type="SMART" id="SM00950">
    <property type="entry name" value="Piwi"/>
    <property type="match status" value="1"/>
</dbReference>
<dbReference type="STRING" id="111780.Sta7437_4409"/>
<dbReference type="HOGENOM" id="CLU_383443_0_0_3"/>
<reference evidence="5" key="1">
    <citation type="journal article" date="2013" name="Proc. Natl. Acad. Sci. U.S.A.">
        <title>Improving the coverage of the cyanobacterial phylum using diversity-driven genome sequencing.</title>
        <authorList>
            <person name="Shih P.M."/>
            <person name="Wu D."/>
            <person name="Latifi A."/>
            <person name="Axen S.D."/>
            <person name="Fewer D.P."/>
            <person name="Talla E."/>
            <person name="Calteau A."/>
            <person name="Cai F."/>
            <person name="Tandeau de Marsac N."/>
            <person name="Rippka R."/>
            <person name="Herdman M."/>
            <person name="Sivonen K."/>
            <person name="Coursin T."/>
            <person name="Laurent T."/>
            <person name="Goodwin L."/>
            <person name="Nolan M."/>
            <person name="Davenport K.W."/>
            <person name="Han C.S."/>
            <person name="Rubin E.M."/>
            <person name="Eisen J.A."/>
            <person name="Woyke T."/>
            <person name="Gugger M."/>
            <person name="Kerfeld C.A."/>
        </authorList>
    </citation>
    <scope>NUCLEOTIDE SEQUENCE [LARGE SCALE GENOMIC DNA]</scope>
    <source>
        <strain evidence="5">ATCC 29371 / PCC 7437</strain>
    </source>
</reference>
<gene>
    <name evidence="4" type="ordered locus">Sta7437_4409</name>
</gene>
<dbReference type="PATRIC" id="fig|111780.3.peg.4566"/>
<dbReference type="Pfam" id="PF18309">
    <property type="entry name" value="PAZ_3"/>
    <property type="match status" value="1"/>
</dbReference>
<evidence type="ECO:0000256" key="2">
    <source>
        <dbReference type="ARBA" id="ARBA00035032"/>
    </source>
</evidence>
<accession>K9XZC6</accession>
<dbReference type="eggNOG" id="COG1431">
    <property type="taxonomic scope" value="Bacteria"/>
</dbReference>
<dbReference type="GO" id="GO:0003676">
    <property type="term" value="F:nucleic acid binding"/>
    <property type="evidence" value="ECO:0007669"/>
    <property type="project" value="InterPro"/>
</dbReference>
<dbReference type="KEGG" id="scs:Sta7437_4409"/>
<dbReference type="Pfam" id="PF02171">
    <property type="entry name" value="Piwi"/>
    <property type="match status" value="1"/>
</dbReference>
<dbReference type="AlphaFoldDB" id="K9XZC6"/>
<organism evidence="4 5">
    <name type="scientific">Stanieria cyanosphaera (strain ATCC 29371 / PCC 7437)</name>
    <dbReference type="NCBI Taxonomy" id="111780"/>
    <lineage>
        <taxon>Bacteria</taxon>
        <taxon>Bacillati</taxon>
        <taxon>Cyanobacteriota</taxon>
        <taxon>Cyanophyceae</taxon>
        <taxon>Pleurocapsales</taxon>
        <taxon>Dermocarpellaceae</taxon>
        <taxon>Stanieria</taxon>
    </lineage>
</organism>
<evidence type="ECO:0000259" key="3">
    <source>
        <dbReference type="PROSITE" id="PS50822"/>
    </source>
</evidence>
<dbReference type="Gene3D" id="2.170.260.50">
    <property type="match status" value="1"/>
</dbReference>
<dbReference type="SUPFAM" id="SSF53098">
    <property type="entry name" value="Ribonuclease H-like"/>
    <property type="match status" value="1"/>
</dbReference>
<protein>
    <recommendedName>
        <fullName evidence="2">Protein argonaute</fullName>
    </recommendedName>
</protein>
<dbReference type="OrthoDB" id="544779at2"/>
<dbReference type="EMBL" id="CP003653">
    <property type="protein sequence ID" value="AFZ37878.1"/>
    <property type="molecule type" value="Genomic_DNA"/>
</dbReference>
<dbReference type="InterPro" id="IPR036397">
    <property type="entry name" value="RNaseH_sf"/>
</dbReference>
<dbReference type="Gene3D" id="3.30.420.10">
    <property type="entry name" value="Ribonuclease H-like superfamily/Ribonuclease H"/>
    <property type="match status" value="1"/>
</dbReference>
<evidence type="ECO:0000313" key="5">
    <source>
        <dbReference type="Proteomes" id="UP000010473"/>
    </source>
</evidence>
<proteinExistence type="inferred from homology"/>
<dbReference type="Gene3D" id="3.40.50.2300">
    <property type="match status" value="1"/>
</dbReference>
<dbReference type="PROSITE" id="PS50822">
    <property type="entry name" value="PIWI"/>
    <property type="match status" value="1"/>
</dbReference>
<dbReference type="InterPro" id="IPR003165">
    <property type="entry name" value="Piwi"/>
</dbReference>
<comment type="similarity">
    <text evidence="1">Belongs to the argonaute family. Long pAgo subfamily.</text>
</comment>